<dbReference type="EMBL" id="JAUUCC010000100">
    <property type="protein sequence ID" value="MEE2054206.1"/>
    <property type="molecule type" value="Genomic_DNA"/>
</dbReference>
<protein>
    <submittedName>
        <fullName evidence="4">TetR/AcrR family transcriptional regulator</fullName>
    </submittedName>
</protein>
<feature type="domain" description="HTH tetR-type" evidence="3">
    <location>
        <begin position="15"/>
        <end position="73"/>
    </location>
</feature>
<dbReference type="Proteomes" id="UP001348641">
    <property type="component" value="Unassembled WGS sequence"/>
</dbReference>
<accession>A0ABU7KY51</accession>
<organism evidence="4 5">
    <name type="scientific">Nocardiopsis tropica</name>
    <dbReference type="NCBI Taxonomy" id="109330"/>
    <lineage>
        <taxon>Bacteria</taxon>
        <taxon>Bacillati</taxon>
        <taxon>Actinomycetota</taxon>
        <taxon>Actinomycetes</taxon>
        <taxon>Streptosporangiales</taxon>
        <taxon>Nocardiopsidaceae</taxon>
        <taxon>Nocardiopsis</taxon>
    </lineage>
</organism>
<evidence type="ECO:0000259" key="3">
    <source>
        <dbReference type="PROSITE" id="PS50977"/>
    </source>
</evidence>
<dbReference type="RefSeq" id="WP_330161073.1">
    <property type="nucleotide sequence ID" value="NZ_BAAAJA010000008.1"/>
</dbReference>
<evidence type="ECO:0000256" key="1">
    <source>
        <dbReference type="ARBA" id="ARBA00023125"/>
    </source>
</evidence>
<evidence type="ECO:0000313" key="5">
    <source>
        <dbReference type="Proteomes" id="UP001348641"/>
    </source>
</evidence>
<dbReference type="PROSITE" id="PS50977">
    <property type="entry name" value="HTH_TETR_2"/>
    <property type="match status" value="1"/>
</dbReference>
<dbReference type="InterPro" id="IPR009057">
    <property type="entry name" value="Homeodomain-like_sf"/>
</dbReference>
<reference evidence="4 5" key="1">
    <citation type="submission" date="2023-07" db="EMBL/GenBank/DDBJ databases">
        <authorList>
            <person name="Girao M."/>
            <person name="Carvalho M.F."/>
        </authorList>
    </citation>
    <scope>NUCLEOTIDE SEQUENCE [LARGE SCALE GENOMIC DNA]</scope>
    <source>
        <strain evidence="4 5">66/93</strain>
    </source>
</reference>
<feature type="DNA-binding region" description="H-T-H motif" evidence="2">
    <location>
        <begin position="36"/>
        <end position="55"/>
    </location>
</feature>
<evidence type="ECO:0000313" key="4">
    <source>
        <dbReference type="EMBL" id="MEE2054206.1"/>
    </source>
</evidence>
<dbReference type="InterPro" id="IPR001647">
    <property type="entry name" value="HTH_TetR"/>
</dbReference>
<proteinExistence type="predicted"/>
<comment type="caution">
    <text evidence="4">The sequence shown here is derived from an EMBL/GenBank/DDBJ whole genome shotgun (WGS) entry which is preliminary data.</text>
</comment>
<gene>
    <name evidence="4" type="ORF">Q8A49_27275</name>
</gene>
<sequence length="205" mass="22275">MDDIVRSRRERSDARESTVRIIEAAKAVFTDDPNASLEQVAEHAGLARTTVHRRFASRRSLLAALAVELNEHYLRALDRARVATAPPMVALYRLTEIAFELKIAHPFDICLNPGARGHETPAPDPAIQEGLDLLFTRLHETGQIAVGDPDWCRRIYLALLHEVHELPVDSPVLAGEGGAPEDVVGARVGLLITTLLGALGGSVST</sequence>
<keyword evidence="1 2" id="KW-0238">DNA-binding</keyword>
<dbReference type="InterPro" id="IPR050109">
    <property type="entry name" value="HTH-type_TetR-like_transc_reg"/>
</dbReference>
<dbReference type="SUPFAM" id="SSF46689">
    <property type="entry name" value="Homeodomain-like"/>
    <property type="match status" value="1"/>
</dbReference>
<dbReference type="Pfam" id="PF00440">
    <property type="entry name" value="TetR_N"/>
    <property type="match status" value="1"/>
</dbReference>
<evidence type="ECO:0000256" key="2">
    <source>
        <dbReference type="PROSITE-ProRule" id="PRU00335"/>
    </source>
</evidence>
<dbReference type="Gene3D" id="1.10.357.10">
    <property type="entry name" value="Tetracycline Repressor, domain 2"/>
    <property type="match status" value="1"/>
</dbReference>
<dbReference type="PANTHER" id="PTHR30055">
    <property type="entry name" value="HTH-TYPE TRANSCRIPTIONAL REGULATOR RUTR"/>
    <property type="match status" value="1"/>
</dbReference>
<dbReference type="PANTHER" id="PTHR30055:SF223">
    <property type="entry name" value="HTH-TYPE TRANSCRIPTIONAL REGULATOR UIDR"/>
    <property type="match status" value="1"/>
</dbReference>
<name>A0ABU7KY51_9ACTN</name>